<evidence type="ECO:0000259" key="5">
    <source>
        <dbReference type="PROSITE" id="PS51371"/>
    </source>
</evidence>
<dbReference type="InterPro" id="IPR013767">
    <property type="entry name" value="PAS_fold"/>
</dbReference>
<dbReference type="InterPro" id="IPR000014">
    <property type="entry name" value="PAS"/>
</dbReference>
<dbReference type="InterPro" id="IPR043128">
    <property type="entry name" value="Rev_trsase/Diguanyl_cyclase"/>
</dbReference>
<evidence type="ECO:0000313" key="6">
    <source>
        <dbReference type="EMBL" id="WPL18840.1"/>
    </source>
</evidence>
<keyword evidence="6" id="KW-0548">Nucleotidyltransferase</keyword>
<dbReference type="RefSeq" id="WP_328984582.1">
    <property type="nucleotide sequence ID" value="NZ_CP121472.1"/>
</dbReference>
<name>A0ABZ0SEQ5_9GAMM</name>
<dbReference type="PROSITE" id="PS50113">
    <property type="entry name" value="PAC"/>
    <property type="match status" value="1"/>
</dbReference>
<dbReference type="InterPro" id="IPR046342">
    <property type="entry name" value="CBS_dom_sf"/>
</dbReference>
<gene>
    <name evidence="6" type="primary">yegE_1</name>
    <name evidence="6" type="ORF">Thiowin_03931</name>
</gene>
<sequence length="685" mass="75831">MSSDISINIGALIDAEQVFLEHDSTLSDALTLVTTGGQTTVLVMDPGRQPLGVVTQATLLAAWQRGLPVTASVVEAMTSDFLVLTEGLDPRNAWTRCQAESSLPLVVMDLAGKAMGVLAADALLKALCEAPSRLLTECQKKEVSLAEQEANFRNFFNTISDFLFILDGQGRVLHANAAAVERLGYRHDELIEQPVLLLHPEDRQEEAARIVAEMLAGRVDHCPVPLRRRDGGTIPVETRVVAGRWNGQPALFGVSRDLSQLAASEEKFAKAFHLSPVAMAISGLDDGVFLEVNGAFSRVTGYTSDEAIGHSSKSLQLFVHPEQRERMVRQVRALGSAIGVEIQIRHRDGQIHDGLFNAGMICLQDRKVMLTQMLDISARKQAEERLRLAARVFDHAQEGIIICDAAVRIVEVNPVFNRITGFAAAEVLGRNPRFLASGRHGKDFYRDMWQTIDARGYWQGEIWNRHKAGHHYACLMSISRVCDEQGEPTHYIAVFSDITFNKMHQEKLEQLAHFDPLTRLPNRVLLADRMRQAMAYAQRNNQLLAVCYLDLDDFKPINDSHGHDIGDLLLVNMSERLLKILRGQDMIARLGGDEFALLFAGLNAAEDCEPLAARVLKTLAKPVLIDGRRLQITASLGMTLYPADNADADTLLRHADQAMYQAKTTGRNRFHLFAAGADQQARAEN</sequence>
<feature type="domain" description="PAS" evidence="2">
    <location>
        <begin position="148"/>
        <end position="218"/>
    </location>
</feature>
<dbReference type="Pfam" id="PF08447">
    <property type="entry name" value="PAS_3"/>
    <property type="match status" value="1"/>
</dbReference>
<protein>
    <submittedName>
        <fullName evidence="6">Diguanylate cyclase YegE</fullName>
        <ecNumber evidence="6">2.7.7.65</ecNumber>
    </submittedName>
</protein>
<dbReference type="Pfam" id="PF13426">
    <property type="entry name" value="PAS_9"/>
    <property type="match status" value="1"/>
</dbReference>
<dbReference type="EMBL" id="CP121472">
    <property type="protein sequence ID" value="WPL18840.1"/>
    <property type="molecule type" value="Genomic_DNA"/>
</dbReference>
<keyword evidence="6" id="KW-0808">Transferase</keyword>
<dbReference type="PROSITE" id="PS50887">
    <property type="entry name" value="GGDEF"/>
    <property type="match status" value="1"/>
</dbReference>
<dbReference type="SMART" id="SM00086">
    <property type="entry name" value="PAC"/>
    <property type="match status" value="3"/>
</dbReference>
<evidence type="ECO:0000259" key="2">
    <source>
        <dbReference type="PROSITE" id="PS50112"/>
    </source>
</evidence>
<dbReference type="InterPro" id="IPR000644">
    <property type="entry name" value="CBS_dom"/>
</dbReference>
<dbReference type="Gene3D" id="3.10.580.10">
    <property type="entry name" value="CBS-domain"/>
    <property type="match status" value="1"/>
</dbReference>
<dbReference type="SUPFAM" id="SSF54631">
    <property type="entry name" value="CBS-domain pair"/>
    <property type="match status" value="1"/>
</dbReference>
<evidence type="ECO:0000256" key="1">
    <source>
        <dbReference type="PROSITE-ProRule" id="PRU00703"/>
    </source>
</evidence>
<dbReference type="Gene3D" id="3.30.70.270">
    <property type="match status" value="1"/>
</dbReference>
<dbReference type="GO" id="GO:0052621">
    <property type="term" value="F:diguanylate cyclase activity"/>
    <property type="evidence" value="ECO:0007669"/>
    <property type="project" value="UniProtKB-EC"/>
</dbReference>
<dbReference type="SMART" id="SM00091">
    <property type="entry name" value="PAS"/>
    <property type="match status" value="3"/>
</dbReference>
<dbReference type="InterPro" id="IPR013655">
    <property type="entry name" value="PAS_fold_3"/>
</dbReference>
<feature type="domain" description="PAS" evidence="2">
    <location>
        <begin position="385"/>
        <end position="431"/>
    </location>
</feature>
<proteinExistence type="predicted"/>
<dbReference type="InterPro" id="IPR000160">
    <property type="entry name" value="GGDEF_dom"/>
</dbReference>
<dbReference type="SMART" id="SM00267">
    <property type="entry name" value="GGDEF"/>
    <property type="match status" value="1"/>
</dbReference>
<dbReference type="NCBIfam" id="TIGR00254">
    <property type="entry name" value="GGDEF"/>
    <property type="match status" value="1"/>
</dbReference>
<dbReference type="PROSITE" id="PS51371">
    <property type="entry name" value="CBS"/>
    <property type="match status" value="1"/>
</dbReference>
<dbReference type="Gene3D" id="3.30.450.20">
    <property type="entry name" value="PAS domain"/>
    <property type="match status" value="3"/>
</dbReference>
<organism evidence="6 7">
    <name type="scientific">Thiorhodovibrio winogradskyi</name>
    <dbReference type="NCBI Taxonomy" id="77007"/>
    <lineage>
        <taxon>Bacteria</taxon>
        <taxon>Pseudomonadati</taxon>
        <taxon>Pseudomonadota</taxon>
        <taxon>Gammaproteobacteria</taxon>
        <taxon>Chromatiales</taxon>
        <taxon>Chromatiaceae</taxon>
        <taxon>Thiorhodovibrio</taxon>
    </lineage>
</organism>
<reference evidence="6 7" key="1">
    <citation type="journal article" date="2023" name="Microorganisms">
        <title>Thiorhodovibrio frisius and Trv. litoralis spp. nov., Two Novel Members from a Clade of Fastidious Purple Sulfur Bacteria That Exhibit Unique Red-Shifted Light-Harvesting Capabilities.</title>
        <authorList>
            <person name="Methner A."/>
            <person name="Kuzyk S.B."/>
            <person name="Petersen J."/>
            <person name="Bauer S."/>
            <person name="Brinkmann H."/>
            <person name="Sichau K."/>
            <person name="Wanner G."/>
            <person name="Wolf J."/>
            <person name="Neumann-Schaal M."/>
            <person name="Henke P."/>
            <person name="Tank M."/>
            <person name="Sproer C."/>
            <person name="Bunk B."/>
            <person name="Overmann J."/>
        </authorList>
    </citation>
    <scope>NUCLEOTIDE SEQUENCE [LARGE SCALE GENOMIC DNA]</scope>
    <source>
        <strain evidence="6 7">DSM 6702</strain>
    </source>
</reference>
<dbReference type="SUPFAM" id="SSF55073">
    <property type="entry name" value="Nucleotide cyclase"/>
    <property type="match status" value="1"/>
</dbReference>
<dbReference type="CDD" id="cd01949">
    <property type="entry name" value="GGDEF"/>
    <property type="match status" value="1"/>
</dbReference>
<dbReference type="EC" id="2.7.7.65" evidence="6"/>
<keyword evidence="1" id="KW-0129">CBS domain</keyword>
<dbReference type="Pfam" id="PF00989">
    <property type="entry name" value="PAS"/>
    <property type="match status" value="1"/>
</dbReference>
<dbReference type="Proteomes" id="UP001432180">
    <property type="component" value="Chromosome"/>
</dbReference>
<evidence type="ECO:0000259" key="3">
    <source>
        <dbReference type="PROSITE" id="PS50113"/>
    </source>
</evidence>
<evidence type="ECO:0000259" key="4">
    <source>
        <dbReference type="PROSITE" id="PS50887"/>
    </source>
</evidence>
<dbReference type="InterPro" id="IPR000700">
    <property type="entry name" value="PAS-assoc_C"/>
</dbReference>
<feature type="domain" description="CBS" evidence="5">
    <location>
        <begin position="13"/>
        <end position="69"/>
    </location>
</feature>
<dbReference type="PANTHER" id="PTHR44757">
    <property type="entry name" value="DIGUANYLATE CYCLASE DGCP"/>
    <property type="match status" value="1"/>
</dbReference>
<feature type="domain" description="PAS" evidence="2">
    <location>
        <begin position="286"/>
        <end position="332"/>
    </location>
</feature>
<dbReference type="InterPro" id="IPR052155">
    <property type="entry name" value="Biofilm_reg_signaling"/>
</dbReference>
<dbReference type="Pfam" id="PF00990">
    <property type="entry name" value="GGDEF"/>
    <property type="match status" value="1"/>
</dbReference>
<dbReference type="PANTHER" id="PTHR44757:SF2">
    <property type="entry name" value="BIOFILM ARCHITECTURE MAINTENANCE PROTEIN MBAA"/>
    <property type="match status" value="1"/>
</dbReference>
<dbReference type="InterPro" id="IPR001610">
    <property type="entry name" value="PAC"/>
</dbReference>
<dbReference type="NCBIfam" id="TIGR00229">
    <property type="entry name" value="sensory_box"/>
    <property type="match status" value="3"/>
</dbReference>
<feature type="domain" description="PAC" evidence="3">
    <location>
        <begin position="458"/>
        <end position="510"/>
    </location>
</feature>
<feature type="domain" description="GGDEF" evidence="4">
    <location>
        <begin position="542"/>
        <end position="675"/>
    </location>
</feature>
<dbReference type="InterPro" id="IPR035965">
    <property type="entry name" value="PAS-like_dom_sf"/>
</dbReference>
<evidence type="ECO:0000313" key="7">
    <source>
        <dbReference type="Proteomes" id="UP001432180"/>
    </source>
</evidence>
<dbReference type="CDD" id="cd00130">
    <property type="entry name" value="PAS"/>
    <property type="match status" value="3"/>
</dbReference>
<dbReference type="PROSITE" id="PS50112">
    <property type="entry name" value="PAS"/>
    <property type="match status" value="3"/>
</dbReference>
<accession>A0ABZ0SEQ5</accession>
<keyword evidence="7" id="KW-1185">Reference proteome</keyword>
<dbReference type="InterPro" id="IPR029787">
    <property type="entry name" value="Nucleotide_cyclase"/>
</dbReference>
<dbReference type="SUPFAM" id="SSF55785">
    <property type="entry name" value="PYP-like sensor domain (PAS domain)"/>
    <property type="match status" value="3"/>
</dbReference>